<evidence type="ECO:0000313" key="12">
    <source>
        <dbReference type="EMBL" id="SCJ75629.1"/>
    </source>
</evidence>
<evidence type="ECO:0000256" key="1">
    <source>
        <dbReference type="ARBA" id="ARBA00001275"/>
    </source>
</evidence>
<evidence type="ECO:0000256" key="7">
    <source>
        <dbReference type="ARBA" id="ARBA00022898"/>
    </source>
</evidence>
<dbReference type="CDD" id="cd04300">
    <property type="entry name" value="GT35_Glycogen_Phosphorylase"/>
    <property type="match status" value="1"/>
</dbReference>
<dbReference type="PANTHER" id="PTHR11468:SF3">
    <property type="entry name" value="GLYCOGEN PHOSPHORYLASE, LIVER FORM"/>
    <property type="match status" value="1"/>
</dbReference>
<comment type="similarity">
    <text evidence="3 11">Belongs to the glycogen phosphorylase family.</text>
</comment>
<dbReference type="PANTHER" id="PTHR11468">
    <property type="entry name" value="GLYCOGEN PHOSPHORYLASE"/>
    <property type="match status" value="1"/>
</dbReference>
<keyword evidence="7 10" id="KW-0663">Pyridoxal phosphate</keyword>
<accession>A0A1C6J0Q0</accession>
<protein>
    <recommendedName>
        <fullName evidence="11">Alpha-1,4 glucan phosphorylase</fullName>
        <ecNumber evidence="11">2.4.1.1</ecNumber>
    </recommendedName>
</protein>
<keyword evidence="8 11" id="KW-0119">Carbohydrate metabolism</keyword>
<feature type="modified residue" description="N6-(pyridoxal phosphate)lysine" evidence="10">
    <location>
        <position position="655"/>
    </location>
</feature>
<evidence type="ECO:0000256" key="11">
    <source>
        <dbReference type="RuleBase" id="RU000587"/>
    </source>
</evidence>
<dbReference type="InterPro" id="IPR035090">
    <property type="entry name" value="Pyridoxal_P_attach_site"/>
</dbReference>
<dbReference type="NCBIfam" id="TIGR02093">
    <property type="entry name" value="P_ylase"/>
    <property type="match status" value="1"/>
</dbReference>
<comment type="cofactor">
    <cofactor evidence="2 11">
        <name>pyridoxal 5'-phosphate</name>
        <dbReference type="ChEBI" id="CHEBI:597326"/>
    </cofactor>
</comment>
<proteinExistence type="inferred from homology"/>
<keyword evidence="5 11" id="KW-0328">Glycosyltransferase</keyword>
<evidence type="ECO:0000256" key="3">
    <source>
        <dbReference type="ARBA" id="ARBA00006047"/>
    </source>
</evidence>
<dbReference type="SUPFAM" id="SSF53756">
    <property type="entry name" value="UDP-Glycosyltransferase/glycogen phosphorylase"/>
    <property type="match status" value="1"/>
</dbReference>
<evidence type="ECO:0000256" key="2">
    <source>
        <dbReference type="ARBA" id="ARBA00001933"/>
    </source>
</evidence>
<dbReference type="EC" id="2.4.1.1" evidence="11"/>
<dbReference type="Pfam" id="PF00343">
    <property type="entry name" value="Phosphorylase"/>
    <property type="match status" value="1"/>
</dbReference>
<dbReference type="AlphaFoldDB" id="A0A1C6J0Q0"/>
<dbReference type="GO" id="GO:0030170">
    <property type="term" value="F:pyridoxal phosphate binding"/>
    <property type="evidence" value="ECO:0007669"/>
    <property type="project" value="InterPro"/>
</dbReference>
<evidence type="ECO:0000256" key="8">
    <source>
        <dbReference type="ARBA" id="ARBA00023277"/>
    </source>
</evidence>
<evidence type="ECO:0000256" key="6">
    <source>
        <dbReference type="ARBA" id="ARBA00022679"/>
    </source>
</evidence>
<comment type="catalytic activity">
    <reaction evidence="1 11">
        <text>[(1-&gt;4)-alpha-D-glucosyl](n) + phosphate = [(1-&gt;4)-alpha-D-glucosyl](n-1) + alpha-D-glucose 1-phosphate</text>
        <dbReference type="Rhea" id="RHEA:41732"/>
        <dbReference type="Rhea" id="RHEA-COMP:9584"/>
        <dbReference type="Rhea" id="RHEA-COMP:9586"/>
        <dbReference type="ChEBI" id="CHEBI:15444"/>
        <dbReference type="ChEBI" id="CHEBI:43474"/>
        <dbReference type="ChEBI" id="CHEBI:58601"/>
        <dbReference type="EC" id="2.4.1.1"/>
    </reaction>
</comment>
<comment type="function">
    <text evidence="9">Phosphorylase is an important allosteric enzyme in carbohydrate metabolism. Enzymes from different sources differ in their regulatory mechanisms and in their natural substrates. However, all known phosphorylases share catalytic and structural properties.</text>
</comment>
<dbReference type="GO" id="GO:0008184">
    <property type="term" value="F:glycogen phosphorylase activity"/>
    <property type="evidence" value="ECO:0007669"/>
    <property type="project" value="InterPro"/>
</dbReference>
<reference evidence="12" key="1">
    <citation type="submission" date="2015-09" db="EMBL/GenBank/DDBJ databases">
        <authorList>
            <consortium name="Pathogen Informatics"/>
        </authorList>
    </citation>
    <scope>NUCLEOTIDE SEQUENCE</scope>
    <source>
        <strain evidence="12">2789STDY5834896</strain>
    </source>
</reference>
<dbReference type="PROSITE" id="PS00102">
    <property type="entry name" value="PHOSPHORYLASE"/>
    <property type="match status" value="1"/>
</dbReference>
<dbReference type="InterPro" id="IPR011833">
    <property type="entry name" value="Glycg_phsphrylas"/>
</dbReference>
<dbReference type="FunFam" id="3.40.50.2000:FF:000807">
    <property type="entry name" value="Alpha-glucan phosphorylase 2, cytosolic"/>
    <property type="match status" value="1"/>
</dbReference>
<dbReference type="InterPro" id="IPR000811">
    <property type="entry name" value="Glyco_trans_35"/>
</dbReference>
<evidence type="ECO:0000256" key="5">
    <source>
        <dbReference type="ARBA" id="ARBA00022676"/>
    </source>
</evidence>
<evidence type="ECO:0000256" key="10">
    <source>
        <dbReference type="PIRSR" id="PIRSR000460-1"/>
    </source>
</evidence>
<keyword evidence="6 11" id="KW-0808">Transferase</keyword>
<dbReference type="GO" id="GO:0005737">
    <property type="term" value="C:cytoplasm"/>
    <property type="evidence" value="ECO:0007669"/>
    <property type="project" value="TreeGrafter"/>
</dbReference>
<dbReference type="Gene3D" id="3.40.50.2000">
    <property type="entry name" value="Glycogen Phosphorylase B"/>
    <property type="match status" value="2"/>
</dbReference>
<dbReference type="FunFam" id="3.40.50.2000:FF:000005">
    <property type="entry name" value="Alpha-1,4 glucan phosphorylase"/>
    <property type="match status" value="1"/>
</dbReference>
<dbReference type="PIRSF" id="PIRSF000460">
    <property type="entry name" value="Pprylas_GlgP"/>
    <property type="match status" value="1"/>
</dbReference>
<evidence type="ECO:0000256" key="9">
    <source>
        <dbReference type="ARBA" id="ARBA00025174"/>
    </source>
</evidence>
<evidence type="ECO:0000256" key="4">
    <source>
        <dbReference type="ARBA" id="ARBA00022600"/>
    </source>
</evidence>
<gene>
    <name evidence="12" type="primary">malP</name>
    <name evidence="12" type="ORF">SAMEA3545359_01821</name>
</gene>
<comment type="function">
    <text evidence="11">Allosteric enzyme that catalyzes the rate-limiting step in glycogen catabolism, the phosphorolytic cleavage of glycogen to produce glucose-1-phosphate, and plays a central role in maintaining cellular and organismal glucose homeostasis.</text>
</comment>
<dbReference type="EMBL" id="FMHG01000001">
    <property type="protein sequence ID" value="SCJ75629.1"/>
    <property type="molecule type" value="Genomic_DNA"/>
</dbReference>
<name>A0A1C6J0Q0_9FIRM</name>
<sequence length="813" mass="92961">MRQPKQSAEVKNIVGKLKRHFGKTLENATKEELYKASAICIRDEIIDKWVAANAQVEKRGLKRVYYMSAEFLMGRAYTNNLVNLGLKERYQKAFSSLGLDLDDIAWQERDAGLGNGGLGRLAACFLESLATLDLPAIGCGIRYEHGLFRQKIVDGEQVEMDDNWLEDGCVWEMERPDEEVEVRFGGHVEEFWDEAGMHAVHKDYSTVIAVPYDMPVVGYESKMPATLRLWSARSKDPFDIKTFNQGQYLQAMQEKELAESICKVLYPDDNHEQGKILRLKQFYFFTSATMQSMVRSHKERYGDLHTLPSHVVVQINDTHPTLAIPELMRILMDEEGYTWSEAYNLVSRIFNYTNHTILSEALECWDENMFRALLPRIYSIVQEINQRYCERLNRYYPGDMDRISDMAVVAYGQIRMANLCVAVASHVNGVSQLHGEILKNRLFADSYKIYPRKYLAITNGITHRRWLAVANPGLTALMTEYIGDGFIKDYTQFEKLMDFVEDEAFLAKYAQVKKENKVRLAQYLQRTQGITINPDSIFDVQAKRLHEYKRQLLKCLHILYLYNALAENPNIITTPITFIFAAKAAPGYARAKNIIRLINAIGDLVNNDPRSKDKMQVVFIENYGVSIAELLIPATDISEQLSTAGLEASGTGNMKFMMNGAITLGTMDGANIEIFDEVGKDNIYIFGANIQQISQMQAHKSYRPGELFEKNLHVRDAINRLIDGTLPGVSAHQFSDLYQSLLFGDFDGADKYFVLYDLPSYIHRFAKAYALYCDNSQDWYKKAAINTAKSGFFSSDRTISEYNRSVWKLEKLK</sequence>
<dbReference type="GO" id="GO:0005980">
    <property type="term" value="P:glycogen catabolic process"/>
    <property type="evidence" value="ECO:0007669"/>
    <property type="project" value="TreeGrafter"/>
</dbReference>
<keyword evidence="4" id="KW-0321">Glycogen metabolism</keyword>
<organism evidence="12">
    <name type="scientific">uncultured Anaerotruncus sp</name>
    <dbReference type="NCBI Taxonomy" id="905011"/>
    <lineage>
        <taxon>Bacteria</taxon>
        <taxon>Bacillati</taxon>
        <taxon>Bacillota</taxon>
        <taxon>Clostridia</taxon>
        <taxon>Eubacteriales</taxon>
        <taxon>Oscillospiraceae</taxon>
        <taxon>Anaerotruncus</taxon>
        <taxon>environmental samples</taxon>
    </lineage>
</organism>